<accession>A0ABP7TNA8</accession>
<proteinExistence type="predicted"/>
<dbReference type="Proteomes" id="UP001500456">
    <property type="component" value="Unassembled WGS sequence"/>
</dbReference>
<evidence type="ECO:0000313" key="2">
    <source>
        <dbReference type="Proteomes" id="UP001500456"/>
    </source>
</evidence>
<sequence length="117" mass="12519">MKPSSPNGGTKRCDLIVDGDVSVRQIQAWWSNGESAFTVAAGYEKMDDGQVTDDDRYLYSGTGSVGKTTASCKSPDHPDQTLYAVVQVFTPERSDPAAMKTLITAYTKALEDSGACS</sequence>
<organism evidence="1 2">
    <name type="scientific">Streptomyces plumbiresistens</name>
    <dbReference type="NCBI Taxonomy" id="511811"/>
    <lineage>
        <taxon>Bacteria</taxon>
        <taxon>Bacillati</taxon>
        <taxon>Actinomycetota</taxon>
        <taxon>Actinomycetes</taxon>
        <taxon>Kitasatosporales</taxon>
        <taxon>Streptomycetaceae</taxon>
        <taxon>Streptomyces</taxon>
    </lineage>
</organism>
<name>A0ABP7TNA8_9ACTN</name>
<gene>
    <name evidence="1" type="ORF">GCM10022232_88400</name>
</gene>
<dbReference type="EMBL" id="BAAAZX010000045">
    <property type="protein sequence ID" value="GAA4028874.1"/>
    <property type="molecule type" value="Genomic_DNA"/>
</dbReference>
<comment type="caution">
    <text evidence="1">The sequence shown here is derived from an EMBL/GenBank/DDBJ whole genome shotgun (WGS) entry which is preliminary data.</text>
</comment>
<reference evidence="2" key="1">
    <citation type="journal article" date="2019" name="Int. J. Syst. Evol. Microbiol.">
        <title>The Global Catalogue of Microorganisms (GCM) 10K type strain sequencing project: providing services to taxonomists for standard genome sequencing and annotation.</title>
        <authorList>
            <consortium name="The Broad Institute Genomics Platform"/>
            <consortium name="The Broad Institute Genome Sequencing Center for Infectious Disease"/>
            <person name="Wu L."/>
            <person name="Ma J."/>
        </authorList>
    </citation>
    <scope>NUCLEOTIDE SEQUENCE [LARGE SCALE GENOMIC DNA]</scope>
    <source>
        <strain evidence="2">JCM 16924</strain>
    </source>
</reference>
<protein>
    <submittedName>
        <fullName evidence="1">Uncharacterized protein</fullName>
    </submittedName>
</protein>
<evidence type="ECO:0000313" key="1">
    <source>
        <dbReference type="EMBL" id="GAA4028874.1"/>
    </source>
</evidence>
<keyword evidence="2" id="KW-1185">Reference proteome</keyword>